<gene>
    <name evidence="2" type="ORF">SLEP1_g19993</name>
</gene>
<dbReference type="EMBL" id="BPVZ01000028">
    <property type="protein sequence ID" value="GKV08353.1"/>
    <property type="molecule type" value="Genomic_DNA"/>
</dbReference>
<keyword evidence="3" id="KW-1185">Reference proteome</keyword>
<evidence type="ECO:0008006" key="4">
    <source>
        <dbReference type="Google" id="ProtNLM"/>
    </source>
</evidence>
<evidence type="ECO:0000313" key="2">
    <source>
        <dbReference type="EMBL" id="GKV08353.1"/>
    </source>
</evidence>
<name>A0AAV5J744_9ROSI</name>
<organism evidence="2 3">
    <name type="scientific">Rubroshorea leprosula</name>
    <dbReference type="NCBI Taxonomy" id="152421"/>
    <lineage>
        <taxon>Eukaryota</taxon>
        <taxon>Viridiplantae</taxon>
        <taxon>Streptophyta</taxon>
        <taxon>Embryophyta</taxon>
        <taxon>Tracheophyta</taxon>
        <taxon>Spermatophyta</taxon>
        <taxon>Magnoliopsida</taxon>
        <taxon>eudicotyledons</taxon>
        <taxon>Gunneridae</taxon>
        <taxon>Pentapetalae</taxon>
        <taxon>rosids</taxon>
        <taxon>malvids</taxon>
        <taxon>Malvales</taxon>
        <taxon>Dipterocarpaceae</taxon>
        <taxon>Rubroshorea</taxon>
    </lineage>
</organism>
<reference evidence="2 3" key="1">
    <citation type="journal article" date="2021" name="Commun. Biol.">
        <title>The genome of Shorea leprosula (Dipterocarpaceae) highlights the ecological relevance of drought in aseasonal tropical rainforests.</title>
        <authorList>
            <person name="Ng K.K.S."/>
            <person name="Kobayashi M.J."/>
            <person name="Fawcett J.A."/>
            <person name="Hatakeyama M."/>
            <person name="Paape T."/>
            <person name="Ng C.H."/>
            <person name="Ang C.C."/>
            <person name="Tnah L.H."/>
            <person name="Lee C.T."/>
            <person name="Nishiyama T."/>
            <person name="Sese J."/>
            <person name="O'Brien M.J."/>
            <person name="Copetti D."/>
            <person name="Mohd Noor M.I."/>
            <person name="Ong R.C."/>
            <person name="Putra M."/>
            <person name="Sireger I.Z."/>
            <person name="Indrioko S."/>
            <person name="Kosugi Y."/>
            <person name="Izuno A."/>
            <person name="Isagi Y."/>
            <person name="Lee S.L."/>
            <person name="Shimizu K.K."/>
        </authorList>
    </citation>
    <scope>NUCLEOTIDE SEQUENCE [LARGE SCALE GENOMIC DNA]</scope>
    <source>
        <strain evidence="2">214</strain>
    </source>
</reference>
<dbReference type="PANTHER" id="PTHR36619:SF2">
    <property type="entry name" value="OS04G0208900 PROTEIN"/>
    <property type="match status" value="1"/>
</dbReference>
<sequence length="96" mass="10711">MSASLFPFFLVLLLSSSLHVSMAIRDIPSSVPSTMRPASVDYVKMNTEVTHRHQVFRDREVEGCLPKGYKHSSAPSRYVNYQPLGSCTSKPDPTKP</sequence>
<protein>
    <recommendedName>
        <fullName evidence="4">Transmembrane protein</fullName>
    </recommendedName>
</protein>
<dbReference type="Proteomes" id="UP001054252">
    <property type="component" value="Unassembled WGS sequence"/>
</dbReference>
<dbReference type="PANTHER" id="PTHR36619">
    <property type="entry name" value="OS04G0208900 PROTEIN"/>
    <property type="match status" value="1"/>
</dbReference>
<keyword evidence="1" id="KW-0732">Signal</keyword>
<feature type="chain" id="PRO_5043461798" description="Transmembrane protein" evidence="1">
    <location>
        <begin position="24"/>
        <end position="96"/>
    </location>
</feature>
<accession>A0AAV5J744</accession>
<evidence type="ECO:0000256" key="1">
    <source>
        <dbReference type="SAM" id="SignalP"/>
    </source>
</evidence>
<dbReference type="AlphaFoldDB" id="A0AAV5J744"/>
<proteinExistence type="predicted"/>
<comment type="caution">
    <text evidence="2">The sequence shown here is derived from an EMBL/GenBank/DDBJ whole genome shotgun (WGS) entry which is preliminary data.</text>
</comment>
<evidence type="ECO:0000313" key="3">
    <source>
        <dbReference type="Proteomes" id="UP001054252"/>
    </source>
</evidence>
<feature type="signal peptide" evidence="1">
    <location>
        <begin position="1"/>
        <end position="23"/>
    </location>
</feature>